<protein>
    <submittedName>
        <fullName evidence="1">Uncharacterized protein</fullName>
    </submittedName>
</protein>
<sequence length="52" mass="5958">MLMTHYLFPNKEGKSVAIVYQNATIGAFVRDFFIGFTYTATIALRKSALRKR</sequence>
<name>A0AB36PJE8_SHIFL</name>
<dbReference type="Proteomes" id="UP000198358">
    <property type="component" value="Unassembled WGS sequence"/>
</dbReference>
<organism evidence="1 2">
    <name type="scientific">Shigella flexneri 2a str. 301</name>
    <dbReference type="NCBI Taxonomy" id="198214"/>
    <lineage>
        <taxon>Bacteria</taxon>
        <taxon>Pseudomonadati</taxon>
        <taxon>Pseudomonadota</taxon>
        <taxon>Gammaproteobacteria</taxon>
        <taxon>Enterobacterales</taxon>
        <taxon>Enterobacteriaceae</taxon>
        <taxon>Shigella</taxon>
    </lineage>
</organism>
<proteinExistence type="predicted"/>
<reference evidence="1 2" key="1">
    <citation type="submission" date="2017-04" db="EMBL/GenBank/DDBJ databases">
        <title>Shigella flexneri 2a str. 301 Sequencing.</title>
        <authorList>
            <person name="Zhu Z."/>
        </authorList>
    </citation>
    <scope>NUCLEOTIDE SEQUENCE [LARGE SCALE GENOMIC DNA]</scope>
    <source>
        <strain evidence="1 2">301</strain>
    </source>
</reference>
<gene>
    <name evidence="1" type="ORF">SF301_2034</name>
</gene>
<comment type="caution">
    <text evidence="1">The sequence shown here is derived from an EMBL/GenBank/DDBJ whole genome shotgun (WGS) entry which is preliminary data.</text>
</comment>
<evidence type="ECO:0000313" key="2">
    <source>
        <dbReference type="Proteomes" id="UP000198358"/>
    </source>
</evidence>
<evidence type="ECO:0000313" key="1">
    <source>
        <dbReference type="EMBL" id="OXB29853.1"/>
    </source>
</evidence>
<dbReference type="EMBL" id="NEDR01000001">
    <property type="protein sequence ID" value="OXB29853.1"/>
    <property type="molecule type" value="Genomic_DNA"/>
</dbReference>
<accession>A0AB36PJE8</accession>
<dbReference type="AlphaFoldDB" id="A0AB36PJE8"/>